<keyword evidence="4" id="KW-1003">Cell membrane</keyword>
<keyword evidence="8" id="KW-1133">Transmembrane helix</keyword>
<evidence type="ECO:0000256" key="5">
    <source>
        <dbReference type="ARBA" id="ARBA00022519"/>
    </source>
</evidence>
<feature type="signal peptide" evidence="10">
    <location>
        <begin position="1"/>
        <end position="18"/>
    </location>
</feature>
<keyword evidence="5" id="KW-0997">Cell inner membrane</keyword>
<dbReference type="SUPFAM" id="SSF74653">
    <property type="entry name" value="TolA/TonB C-terminal domain"/>
    <property type="match status" value="1"/>
</dbReference>
<evidence type="ECO:0000259" key="11">
    <source>
        <dbReference type="PROSITE" id="PS52015"/>
    </source>
</evidence>
<dbReference type="OrthoDB" id="795337at2"/>
<evidence type="ECO:0000256" key="9">
    <source>
        <dbReference type="ARBA" id="ARBA00023136"/>
    </source>
</evidence>
<dbReference type="Gene3D" id="3.30.1150.10">
    <property type="match status" value="1"/>
</dbReference>
<dbReference type="Pfam" id="PF03544">
    <property type="entry name" value="TonB_C"/>
    <property type="match status" value="1"/>
</dbReference>
<dbReference type="GO" id="GO:0055085">
    <property type="term" value="P:transmembrane transport"/>
    <property type="evidence" value="ECO:0007669"/>
    <property type="project" value="InterPro"/>
</dbReference>
<comment type="subcellular location">
    <subcellularLocation>
        <location evidence="1">Cell inner membrane</location>
        <topology evidence="1">Single-pass membrane protein</topology>
        <orientation evidence="1">Periplasmic side</orientation>
    </subcellularLocation>
</comment>
<evidence type="ECO:0000313" key="12">
    <source>
        <dbReference type="EMBL" id="TCP23853.1"/>
    </source>
</evidence>
<evidence type="ECO:0000256" key="7">
    <source>
        <dbReference type="ARBA" id="ARBA00022927"/>
    </source>
</evidence>
<feature type="domain" description="TonB C-terminal" evidence="11">
    <location>
        <begin position="145"/>
        <end position="238"/>
    </location>
</feature>
<evidence type="ECO:0000256" key="4">
    <source>
        <dbReference type="ARBA" id="ARBA00022475"/>
    </source>
</evidence>
<dbReference type="InterPro" id="IPR006260">
    <property type="entry name" value="TonB/TolA_C"/>
</dbReference>
<feature type="chain" id="PRO_5020486658" evidence="10">
    <location>
        <begin position="19"/>
        <end position="238"/>
    </location>
</feature>
<dbReference type="EMBL" id="SLXM01000007">
    <property type="protein sequence ID" value="TCP23853.1"/>
    <property type="molecule type" value="Genomic_DNA"/>
</dbReference>
<dbReference type="AlphaFoldDB" id="A0A4R2NPV3"/>
<dbReference type="RefSeq" id="WP_132795131.1">
    <property type="nucleotide sequence ID" value="NZ_SLXM01000007.1"/>
</dbReference>
<dbReference type="PROSITE" id="PS52015">
    <property type="entry name" value="TONB_CTD"/>
    <property type="match status" value="1"/>
</dbReference>
<keyword evidence="13" id="KW-1185">Reference proteome</keyword>
<dbReference type="PANTHER" id="PTHR33446">
    <property type="entry name" value="PROTEIN TONB-RELATED"/>
    <property type="match status" value="1"/>
</dbReference>
<gene>
    <name evidence="12" type="ORF">EV195_10718</name>
</gene>
<keyword evidence="3" id="KW-0813">Transport</keyword>
<accession>A0A4R2NPV3</accession>
<dbReference type="GO" id="GO:0031992">
    <property type="term" value="F:energy transducer activity"/>
    <property type="evidence" value="ECO:0007669"/>
    <property type="project" value="TreeGrafter"/>
</dbReference>
<comment type="caution">
    <text evidence="12">The sequence shown here is derived from an EMBL/GenBank/DDBJ whole genome shotgun (WGS) entry which is preliminary data.</text>
</comment>
<keyword evidence="7" id="KW-0653">Protein transport</keyword>
<evidence type="ECO:0000256" key="1">
    <source>
        <dbReference type="ARBA" id="ARBA00004383"/>
    </source>
</evidence>
<dbReference type="NCBIfam" id="TIGR01352">
    <property type="entry name" value="tonB_Cterm"/>
    <property type="match status" value="1"/>
</dbReference>
<protein>
    <submittedName>
        <fullName evidence="12">TonB family protein</fullName>
    </submittedName>
</protein>
<keyword evidence="6" id="KW-0812">Transmembrane</keyword>
<comment type="similarity">
    <text evidence="2">Belongs to the TonB family.</text>
</comment>
<proteinExistence type="inferred from homology"/>
<dbReference type="PANTHER" id="PTHR33446:SF2">
    <property type="entry name" value="PROTEIN TONB"/>
    <property type="match status" value="1"/>
</dbReference>
<evidence type="ECO:0000256" key="6">
    <source>
        <dbReference type="ARBA" id="ARBA00022692"/>
    </source>
</evidence>
<dbReference type="GO" id="GO:0015031">
    <property type="term" value="P:protein transport"/>
    <property type="evidence" value="ECO:0007669"/>
    <property type="project" value="UniProtKB-KW"/>
</dbReference>
<evidence type="ECO:0000256" key="8">
    <source>
        <dbReference type="ARBA" id="ARBA00022989"/>
    </source>
</evidence>
<dbReference type="InterPro" id="IPR051045">
    <property type="entry name" value="TonB-dependent_transducer"/>
</dbReference>
<sequence length="238" mass="26294">MKKLVVFALITFSINVFAQKDTCETPDEAVEDLNSITKCTIKPSKDSKDKRARQISVRVSAPKRRFLKKRKSLVAGASNLSSSGLTETNHSDGISKTVALKTNLAALTNTLSKEEVRSAEKFSTVNDIPLFASCKGEQGDAQLDCFNNEMMKHIQEHFRYPDDALVNKVQGEVWVRFIIDKDGNVTNIKALGPKGAKILNDEAIRVVSNLPKFIPGVKDGKTTSVKYGFPINFSLEDN</sequence>
<name>A0A4R2NPV3_9FLAO</name>
<keyword evidence="10" id="KW-0732">Signal</keyword>
<evidence type="ECO:0000256" key="3">
    <source>
        <dbReference type="ARBA" id="ARBA00022448"/>
    </source>
</evidence>
<reference evidence="12 13" key="1">
    <citation type="submission" date="2019-03" db="EMBL/GenBank/DDBJ databases">
        <title>Genomic Encyclopedia of Type Strains, Phase IV (KMG-IV): sequencing the most valuable type-strain genomes for metagenomic binning, comparative biology and taxonomic classification.</title>
        <authorList>
            <person name="Goeker M."/>
        </authorList>
    </citation>
    <scope>NUCLEOTIDE SEQUENCE [LARGE SCALE GENOMIC DNA]</scope>
    <source>
        <strain evidence="12 13">DSM 14836</strain>
    </source>
</reference>
<evidence type="ECO:0000256" key="2">
    <source>
        <dbReference type="ARBA" id="ARBA00006555"/>
    </source>
</evidence>
<dbReference type="InterPro" id="IPR037682">
    <property type="entry name" value="TonB_C"/>
</dbReference>
<organism evidence="12 13">
    <name type="scientific">Tenacibaculum skagerrakense</name>
    <dbReference type="NCBI Taxonomy" id="186571"/>
    <lineage>
        <taxon>Bacteria</taxon>
        <taxon>Pseudomonadati</taxon>
        <taxon>Bacteroidota</taxon>
        <taxon>Flavobacteriia</taxon>
        <taxon>Flavobacteriales</taxon>
        <taxon>Flavobacteriaceae</taxon>
        <taxon>Tenacibaculum</taxon>
    </lineage>
</organism>
<keyword evidence="9" id="KW-0472">Membrane</keyword>
<dbReference type="GO" id="GO:0098797">
    <property type="term" value="C:plasma membrane protein complex"/>
    <property type="evidence" value="ECO:0007669"/>
    <property type="project" value="TreeGrafter"/>
</dbReference>
<evidence type="ECO:0000313" key="13">
    <source>
        <dbReference type="Proteomes" id="UP000294564"/>
    </source>
</evidence>
<evidence type="ECO:0000256" key="10">
    <source>
        <dbReference type="SAM" id="SignalP"/>
    </source>
</evidence>
<dbReference type="Proteomes" id="UP000294564">
    <property type="component" value="Unassembled WGS sequence"/>
</dbReference>